<dbReference type="Pfam" id="PF05004">
    <property type="entry name" value="IFRD"/>
    <property type="match status" value="1"/>
</dbReference>
<feature type="compositionally biased region" description="Low complexity" evidence="2">
    <location>
        <begin position="22"/>
        <end position="34"/>
    </location>
</feature>
<feature type="region of interest" description="Disordered" evidence="2">
    <location>
        <begin position="1"/>
        <end position="44"/>
    </location>
</feature>
<dbReference type="InterPro" id="IPR039777">
    <property type="entry name" value="IFRD"/>
</dbReference>
<feature type="domain" description="Interferon-related developmental regulator N-terminal" evidence="3">
    <location>
        <begin position="83"/>
        <end position="391"/>
    </location>
</feature>
<sequence length="520" mass="58803">MSDLQRRLLSPSGKTKGGGSRGSSRSHSRVSTPGLSDDEDSYLNNDLDFNQLDELLAKKLGELSVEPNRISRSETPQSATPNSSKKLKEPSDLDQVKRNKEITNQDLYSTDNLISSLTSTSRTQVSQESRELLLAQLFNLYTTSSRYQHTYDEFQLEQLIRVFINAKTENEKLFALKCGAYMGAIDTEESSQIIVDEFLPLLKRDIIVDDDSVSVTLKANYILAFSSLLLVVLDGSGCYGIEENSEMFLEIIEGQLNSKNPSTSIVVNSLQSVGIILTLIYSGRGGPSSSLNDYLMEITPRVVSVIDHPDFQVQLAATKLVGLIYELFDYDEGNDDEDQYDEGEGFQLSPYHDEEIIHTLRELYNKGNKKTSKRDKSDTKSVFKDVIQTIEYYLNQNKEPDRLQDICVLPTLTRLKISRTKAYEISSWFTILRVSSLRYLFGAAFHTQLLRNADIKKHVFKPSFNGLSSGNYEENFDDIDDDEYGYASSHSPLSDKKKTQMLQKKRSEKAMERVHSDFVG</sequence>
<gene>
    <name evidence="4" type="ORF">ATY40_BA7501275</name>
</gene>
<evidence type="ECO:0000256" key="2">
    <source>
        <dbReference type="SAM" id="MobiDB-lite"/>
    </source>
</evidence>
<dbReference type="OrthoDB" id="18978at2759"/>
<feature type="region of interest" description="Disordered" evidence="2">
    <location>
        <begin position="483"/>
        <end position="520"/>
    </location>
</feature>
<name>A0A1B2J7L1_PICPA</name>
<feature type="compositionally biased region" description="Polar residues" evidence="2">
    <location>
        <begin position="73"/>
        <end position="84"/>
    </location>
</feature>
<dbReference type="PANTHER" id="PTHR12354">
    <property type="entry name" value="INTERFERON-RELATED DEVELOPMENTAL REGULATOR"/>
    <property type="match status" value="1"/>
</dbReference>
<dbReference type="InterPro" id="IPR016024">
    <property type="entry name" value="ARM-type_fold"/>
</dbReference>
<reference evidence="4 5" key="1">
    <citation type="submission" date="2016-02" db="EMBL/GenBank/DDBJ databases">
        <title>Comparative genomic and transcriptomic foundation for Pichia pastoris.</title>
        <authorList>
            <person name="Love K.R."/>
            <person name="Shah K.A."/>
            <person name="Whittaker C.A."/>
            <person name="Wu J."/>
            <person name="Bartlett M.C."/>
            <person name="Ma D."/>
            <person name="Leeson R.L."/>
            <person name="Priest M."/>
            <person name="Young S.K."/>
            <person name="Love J.C."/>
        </authorList>
    </citation>
    <scope>NUCLEOTIDE SEQUENCE [LARGE SCALE GENOMIC DNA]</scope>
    <source>
        <strain evidence="4 5">ATCC 28485</strain>
    </source>
</reference>
<evidence type="ECO:0000313" key="5">
    <source>
        <dbReference type="Proteomes" id="UP000094565"/>
    </source>
</evidence>
<dbReference type="EMBL" id="CP014584">
    <property type="protein sequence ID" value="ANZ73952.1"/>
    <property type="molecule type" value="Genomic_DNA"/>
</dbReference>
<dbReference type="PANTHER" id="PTHR12354:SF1">
    <property type="entry name" value="INTERFERON-RELATED DEVELOPMENTAL REGULATOR 1"/>
    <property type="match status" value="1"/>
</dbReference>
<dbReference type="SUPFAM" id="SSF48371">
    <property type="entry name" value="ARM repeat"/>
    <property type="match status" value="1"/>
</dbReference>
<comment type="similarity">
    <text evidence="1">Belongs to the IFRD family.</text>
</comment>
<evidence type="ECO:0000313" key="4">
    <source>
        <dbReference type="EMBL" id="ANZ73952.1"/>
    </source>
</evidence>
<protein>
    <submittedName>
        <fullName evidence="4">BA75_01275T0</fullName>
    </submittedName>
</protein>
<organism evidence="4 5">
    <name type="scientific">Komagataella pastoris</name>
    <name type="common">Yeast</name>
    <name type="synonym">Pichia pastoris</name>
    <dbReference type="NCBI Taxonomy" id="4922"/>
    <lineage>
        <taxon>Eukaryota</taxon>
        <taxon>Fungi</taxon>
        <taxon>Dikarya</taxon>
        <taxon>Ascomycota</taxon>
        <taxon>Saccharomycotina</taxon>
        <taxon>Pichiomycetes</taxon>
        <taxon>Pichiales</taxon>
        <taxon>Pichiaceae</taxon>
        <taxon>Komagataella</taxon>
    </lineage>
</organism>
<feature type="region of interest" description="Disordered" evidence="2">
    <location>
        <begin position="67"/>
        <end position="102"/>
    </location>
</feature>
<dbReference type="Proteomes" id="UP000094565">
    <property type="component" value="Chromosome 1"/>
</dbReference>
<dbReference type="AlphaFoldDB" id="A0A1B2J7L1"/>
<feature type="compositionally biased region" description="Basic and acidic residues" evidence="2">
    <location>
        <begin position="86"/>
        <end position="102"/>
    </location>
</feature>
<proteinExistence type="inferred from homology"/>
<keyword evidence="5" id="KW-1185">Reference proteome</keyword>
<evidence type="ECO:0000256" key="1">
    <source>
        <dbReference type="ARBA" id="ARBA00008828"/>
    </source>
</evidence>
<accession>A0A1B2J7L1</accession>
<evidence type="ECO:0000259" key="3">
    <source>
        <dbReference type="Pfam" id="PF05004"/>
    </source>
</evidence>
<dbReference type="InterPro" id="IPR007701">
    <property type="entry name" value="Interferon-rel_develop_reg_N"/>
</dbReference>
<feature type="compositionally biased region" description="Basic and acidic residues" evidence="2">
    <location>
        <begin position="508"/>
        <end position="520"/>
    </location>
</feature>